<dbReference type="AlphaFoldDB" id="A0A4R2HN09"/>
<dbReference type="NCBIfam" id="NF005475">
    <property type="entry name" value="PRK07075.1"/>
    <property type="match status" value="1"/>
</dbReference>
<dbReference type="InterPro" id="IPR002701">
    <property type="entry name" value="CM_II_prokaryot"/>
</dbReference>
<evidence type="ECO:0000313" key="5">
    <source>
        <dbReference type="EMBL" id="GGE55298.1"/>
    </source>
</evidence>
<feature type="binding site" evidence="3">
    <location>
        <position position="15"/>
    </location>
    <ligand>
        <name>substrate</name>
    </ligand>
</feature>
<feature type="binding site" evidence="3">
    <location>
        <position position="43"/>
    </location>
    <ligand>
        <name>substrate</name>
    </ligand>
</feature>
<dbReference type="Proteomes" id="UP000295684">
    <property type="component" value="Unassembled WGS sequence"/>
</dbReference>
<dbReference type="RefSeq" id="WP_132530546.1">
    <property type="nucleotide sequence ID" value="NZ_BMJO01000003.1"/>
</dbReference>
<organism evidence="6 7">
    <name type="scientific">Pedobacter psychrotolerans</name>
    <dbReference type="NCBI Taxonomy" id="1843235"/>
    <lineage>
        <taxon>Bacteria</taxon>
        <taxon>Pseudomonadati</taxon>
        <taxon>Bacteroidota</taxon>
        <taxon>Sphingobacteriia</taxon>
        <taxon>Sphingobacteriales</taxon>
        <taxon>Sphingobacteriaceae</taxon>
        <taxon>Pedobacter</taxon>
    </lineage>
</organism>
<dbReference type="Gene3D" id="1.20.59.10">
    <property type="entry name" value="Chorismate mutase"/>
    <property type="match status" value="1"/>
</dbReference>
<reference evidence="6 7" key="3">
    <citation type="submission" date="2019-03" db="EMBL/GenBank/DDBJ databases">
        <title>Genomic Encyclopedia of Type Strains, Phase IV (KMG-IV): sequencing the most valuable type-strain genomes for metagenomic binning, comparative biology and taxonomic classification.</title>
        <authorList>
            <person name="Goeker M."/>
        </authorList>
    </citation>
    <scope>NUCLEOTIDE SEQUENCE [LARGE SCALE GENOMIC DNA]</scope>
    <source>
        <strain evidence="6 7">DSM 103236</strain>
    </source>
</reference>
<evidence type="ECO:0000259" key="4">
    <source>
        <dbReference type="PROSITE" id="PS51168"/>
    </source>
</evidence>
<dbReference type="InterPro" id="IPR051331">
    <property type="entry name" value="Chorismate_mutase-related"/>
</dbReference>
<dbReference type="PROSITE" id="PS51168">
    <property type="entry name" value="CHORISMATE_MUT_2"/>
    <property type="match status" value="1"/>
</dbReference>
<reference evidence="5" key="1">
    <citation type="journal article" date="2014" name="Int. J. Syst. Evol. Microbiol.">
        <title>Complete genome of a new Firmicutes species belonging to the dominant human colonic microbiota ('Ruminococcus bicirculans') reveals two chromosomes and a selective capacity to utilize plant glucans.</title>
        <authorList>
            <consortium name="NISC Comparative Sequencing Program"/>
            <person name="Wegmann U."/>
            <person name="Louis P."/>
            <person name="Goesmann A."/>
            <person name="Henrissat B."/>
            <person name="Duncan S.H."/>
            <person name="Flint H.J."/>
        </authorList>
    </citation>
    <scope>NUCLEOTIDE SEQUENCE</scope>
    <source>
        <strain evidence="5">CGMCC 1.15644</strain>
    </source>
</reference>
<evidence type="ECO:0000256" key="2">
    <source>
        <dbReference type="ARBA" id="ARBA00023235"/>
    </source>
</evidence>
<dbReference type="GO" id="GO:0004106">
    <property type="term" value="F:chorismate mutase activity"/>
    <property type="evidence" value="ECO:0007669"/>
    <property type="project" value="UniProtKB-EC"/>
</dbReference>
<evidence type="ECO:0000313" key="7">
    <source>
        <dbReference type="Proteomes" id="UP000295684"/>
    </source>
</evidence>
<dbReference type="GO" id="GO:0016835">
    <property type="term" value="F:carbon-oxygen lyase activity"/>
    <property type="evidence" value="ECO:0007669"/>
    <property type="project" value="InterPro"/>
</dbReference>
<dbReference type="Pfam" id="PF01817">
    <property type="entry name" value="CM_2"/>
    <property type="match status" value="1"/>
</dbReference>
<reference evidence="8" key="2">
    <citation type="journal article" date="2019" name="Int. J. Syst. Evol. Microbiol.">
        <title>The Global Catalogue of Microorganisms (GCM) 10K type strain sequencing project: providing services to taxonomists for standard genome sequencing and annotation.</title>
        <authorList>
            <consortium name="The Broad Institute Genomics Platform"/>
            <consortium name="The Broad Institute Genome Sequencing Center for Infectious Disease"/>
            <person name="Wu L."/>
            <person name="Ma J."/>
        </authorList>
    </citation>
    <scope>NUCLEOTIDE SEQUENCE [LARGE SCALE GENOMIC DNA]</scope>
    <source>
        <strain evidence="8">CGMCC 1.15644</strain>
    </source>
</reference>
<dbReference type="PANTHER" id="PTHR38041">
    <property type="entry name" value="CHORISMATE MUTASE"/>
    <property type="match status" value="1"/>
</dbReference>
<feature type="binding site" evidence="3">
    <location>
        <position position="91"/>
    </location>
    <ligand>
        <name>substrate</name>
    </ligand>
</feature>
<sequence>MIDSPESCQNIDEIRSAIDAIDLEVIQLIGKRFKYVKAASKFKLNEEAVKAPERFKNMLLQRRNWAGIEGLNPDVIEKVYRDLVNYFISEEIKNWNTENGNK</sequence>
<dbReference type="InterPro" id="IPR008241">
    <property type="entry name" value="Isochorismate_pyruvate-lyase"/>
</dbReference>
<dbReference type="EMBL" id="BMJO01000003">
    <property type="protein sequence ID" value="GGE55298.1"/>
    <property type="molecule type" value="Genomic_DNA"/>
</dbReference>
<dbReference type="EMBL" id="SLWO01000002">
    <property type="protein sequence ID" value="TCO29245.1"/>
    <property type="molecule type" value="Genomic_DNA"/>
</dbReference>
<dbReference type="PIRSF" id="PIRSF029775">
    <property type="entry name" value="Isochor_pyr_lyas"/>
    <property type="match status" value="1"/>
</dbReference>
<gene>
    <name evidence="5" type="primary">pchB</name>
    <name evidence="6" type="ORF">EV200_102668</name>
    <name evidence="5" type="ORF">GCM10011413_22080</name>
</gene>
<dbReference type="OrthoDB" id="514491at2"/>
<dbReference type="GO" id="GO:0009697">
    <property type="term" value="P:salicylic acid biosynthetic process"/>
    <property type="evidence" value="ECO:0007669"/>
    <property type="project" value="InterPro"/>
</dbReference>
<dbReference type="InterPro" id="IPR036979">
    <property type="entry name" value="CM_dom_sf"/>
</dbReference>
<keyword evidence="6" id="KW-0456">Lyase</keyword>
<keyword evidence="8" id="KW-1185">Reference proteome</keyword>
<dbReference type="SUPFAM" id="SSF48600">
    <property type="entry name" value="Chorismate mutase II"/>
    <property type="match status" value="1"/>
</dbReference>
<comment type="caution">
    <text evidence="6">The sequence shown here is derived from an EMBL/GenBank/DDBJ whole genome shotgun (WGS) entry which is preliminary data.</text>
</comment>
<dbReference type="EC" id="5.4.99.5" evidence="1"/>
<dbReference type="GO" id="GO:0046417">
    <property type="term" value="P:chorismate metabolic process"/>
    <property type="evidence" value="ECO:0007669"/>
    <property type="project" value="InterPro"/>
</dbReference>
<evidence type="ECO:0000313" key="8">
    <source>
        <dbReference type="Proteomes" id="UP000622648"/>
    </source>
</evidence>
<dbReference type="PANTHER" id="PTHR38041:SF1">
    <property type="entry name" value="CHORISMATE MUTASE"/>
    <property type="match status" value="1"/>
</dbReference>
<feature type="binding site" evidence="3">
    <location>
        <position position="32"/>
    </location>
    <ligand>
        <name>substrate</name>
    </ligand>
</feature>
<accession>A0A4R2HN09</accession>
<keyword evidence="6" id="KW-0670">Pyruvate</keyword>
<evidence type="ECO:0000256" key="3">
    <source>
        <dbReference type="PIRSR" id="PIRSR029775-1"/>
    </source>
</evidence>
<protein>
    <recommendedName>
        <fullName evidence="1">chorismate mutase</fullName>
        <ecNumber evidence="1">5.4.99.5</ecNumber>
    </recommendedName>
</protein>
<proteinExistence type="predicted"/>
<reference evidence="5" key="4">
    <citation type="submission" date="2024-05" db="EMBL/GenBank/DDBJ databases">
        <authorList>
            <person name="Sun Q."/>
            <person name="Zhou Y."/>
        </authorList>
    </citation>
    <scope>NUCLEOTIDE SEQUENCE</scope>
    <source>
        <strain evidence="5">CGMCC 1.15644</strain>
    </source>
</reference>
<evidence type="ECO:0000313" key="6">
    <source>
        <dbReference type="EMBL" id="TCO29245.1"/>
    </source>
</evidence>
<dbReference type="Proteomes" id="UP000622648">
    <property type="component" value="Unassembled WGS sequence"/>
</dbReference>
<dbReference type="InterPro" id="IPR036263">
    <property type="entry name" value="Chorismate_II_sf"/>
</dbReference>
<keyword evidence="2" id="KW-0413">Isomerase</keyword>
<name>A0A4R2HN09_9SPHI</name>
<dbReference type="SMART" id="SM00830">
    <property type="entry name" value="CM_2"/>
    <property type="match status" value="1"/>
</dbReference>
<feature type="domain" description="Chorismate mutase" evidence="4">
    <location>
        <begin position="5"/>
        <end position="95"/>
    </location>
</feature>
<evidence type="ECO:0000256" key="1">
    <source>
        <dbReference type="ARBA" id="ARBA00012404"/>
    </source>
</evidence>